<dbReference type="EMBL" id="JBHRXJ010000013">
    <property type="protein sequence ID" value="MFC3529629.1"/>
    <property type="molecule type" value="Genomic_DNA"/>
</dbReference>
<protein>
    <submittedName>
        <fullName evidence="3">CPBP family intramembrane glutamic endopeptidase</fullName>
        <ecNumber evidence="3">3.4.-.-</ecNumber>
    </submittedName>
</protein>
<evidence type="ECO:0000256" key="1">
    <source>
        <dbReference type="SAM" id="Phobius"/>
    </source>
</evidence>
<keyword evidence="1" id="KW-1133">Transmembrane helix</keyword>
<proteinExistence type="predicted"/>
<dbReference type="Pfam" id="PF02517">
    <property type="entry name" value="Rce1-like"/>
    <property type="match status" value="1"/>
</dbReference>
<keyword evidence="1" id="KW-0472">Membrane</keyword>
<keyword evidence="3" id="KW-0378">Hydrolase</keyword>
<accession>A0ABV7R5J5</accession>
<organism evidence="3 4">
    <name type="scientific">Paracoccus mangrovi</name>
    <dbReference type="NCBI Taxonomy" id="1715645"/>
    <lineage>
        <taxon>Bacteria</taxon>
        <taxon>Pseudomonadati</taxon>
        <taxon>Pseudomonadota</taxon>
        <taxon>Alphaproteobacteria</taxon>
        <taxon>Rhodobacterales</taxon>
        <taxon>Paracoccaceae</taxon>
        <taxon>Paracoccus</taxon>
    </lineage>
</organism>
<feature type="domain" description="CAAX prenyl protease 2/Lysostaphin resistance protein A-like" evidence="2">
    <location>
        <begin position="91"/>
        <end position="193"/>
    </location>
</feature>
<dbReference type="Proteomes" id="UP001595721">
    <property type="component" value="Unassembled WGS sequence"/>
</dbReference>
<dbReference type="EC" id="3.4.-.-" evidence="3"/>
<gene>
    <name evidence="3" type="ORF">ACFOMH_15735</name>
</gene>
<feature type="transmembrane region" description="Helical" evidence="1">
    <location>
        <begin position="61"/>
        <end position="82"/>
    </location>
</feature>
<dbReference type="InterPro" id="IPR003675">
    <property type="entry name" value="Rce1/LyrA-like_dom"/>
</dbReference>
<reference evidence="4" key="1">
    <citation type="journal article" date="2019" name="Int. J. Syst. Evol. Microbiol.">
        <title>The Global Catalogue of Microorganisms (GCM) 10K type strain sequencing project: providing services to taxonomists for standard genome sequencing and annotation.</title>
        <authorList>
            <consortium name="The Broad Institute Genomics Platform"/>
            <consortium name="The Broad Institute Genome Sequencing Center for Infectious Disease"/>
            <person name="Wu L."/>
            <person name="Ma J."/>
        </authorList>
    </citation>
    <scope>NUCLEOTIDE SEQUENCE [LARGE SCALE GENOMIC DNA]</scope>
    <source>
        <strain evidence="4">KCTC 42899</strain>
    </source>
</reference>
<dbReference type="RefSeq" id="WP_377745659.1">
    <property type="nucleotide sequence ID" value="NZ_JBHRXJ010000013.1"/>
</dbReference>
<keyword evidence="4" id="KW-1185">Reference proteome</keyword>
<feature type="transmembrane region" description="Helical" evidence="1">
    <location>
        <begin position="180"/>
        <end position="199"/>
    </location>
</feature>
<evidence type="ECO:0000259" key="2">
    <source>
        <dbReference type="Pfam" id="PF02517"/>
    </source>
</evidence>
<feature type="transmembrane region" description="Helical" evidence="1">
    <location>
        <begin position="27"/>
        <end position="49"/>
    </location>
</feature>
<dbReference type="GO" id="GO:0016787">
    <property type="term" value="F:hydrolase activity"/>
    <property type="evidence" value="ECO:0007669"/>
    <property type="project" value="UniProtKB-KW"/>
</dbReference>
<evidence type="ECO:0000313" key="3">
    <source>
        <dbReference type="EMBL" id="MFC3529629.1"/>
    </source>
</evidence>
<comment type="caution">
    <text evidence="3">The sequence shown here is derived from an EMBL/GenBank/DDBJ whole genome shotgun (WGS) entry which is preliminary data.</text>
</comment>
<name>A0ABV7R5J5_9RHOB</name>
<feature type="transmembrane region" description="Helical" evidence="1">
    <location>
        <begin position="150"/>
        <end position="173"/>
    </location>
</feature>
<keyword evidence="1" id="KW-0812">Transmembrane</keyword>
<sequence length="206" mass="20692">MDRRLAGAALIATPLLALIFRGLGVSGLRPLTACLVALAIYWGLLVLALRFSGGWSLRPRWPGRAVGLVLVSCVTGMAAVGAGALAGLSAHVLAVVVLAGLINGHLEEAFWRGALVPHLGPDPAAGDALRAVPAVLLFGLWHFAPAAAPLTLPGGAVAMVLCATALGAILMAARLFSGTAGAGAIAHALINIFAFAMLASTNAEAV</sequence>
<evidence type="ECO:0000313" key="4">
    <source>
        <dbReference type="Proteomes" id="UP001595721"/>
    </source>
</evidence>